<comment type="caution">
    <text evidence="1">The sequence shown here is derived from an EMBL/GenBank/DDBJ whole genome shotgun (WGS) entry which is preliminary data.</text>
</comment>
<accession>A0ACC0DA46</accession>
<organism evidence="1 2">
    <name type="scientific">Hypoxylon rubiginosum</name>
    <dbReference type="NCBI Taxonomy" id="110542"/>
    <lineage>
        <taxon>Eukaryota</taxon>
        <taxon>Fungi</taxon>
        <taxon>Dikarya</taxon>
        <taxon>Ascomycota</taxon>
        <taxon>Pezizomycotina</taxon>
        <taxon>Sordariomycetes</taxon>
        <taxon>Xylariomycetidae</taxon>
        <taxon>Xylariales</taxon>
        <taxon>Hypoxylaceae</taxon>
        <taxon>Hypoxylon</taxon>
    </lineage>
</organism>
<keyword evidence="2" id="KW-1185">Reference proteome</keyword>
<dbReference type="EMBL" id="MU394295">
    <property type="protein sequence ID" value="KAI6089516.1"/>
    <property type="molecule type" value="Genomic_DNA"/>
</dbReference>
<sequence length="346" mass="37392">MPSPAQSHARSHALLLLQKLLNLRDSASPFTLVIDTLEQSGKPVIREFLSRAKVAKSKVIFVSFATLKKPADVDVFVKAWGKSPEVLLGEIVSHYPSGTAGHAHKVLLVLDELNPLASRAPANLAFFLSNLITPAVSLVALYHDDVPLTLPRSHSSEYEPHPLAVLCHLATAVLRASSLYQAVERRRARDRSQREPEWGLAEGREGVLIGLGGETKKAAGAGLVLEMELRRKSGRAVVETFVLVPGAATQQVAAGKALSSSVYLLADHPAFRDAGDADQEGGAGGEGDGEMETTFNLGLTDKQRRDREGIVLPYFDAQQDIGAGEGGRILYEMGREDDFDDEEDEI</sequence>
<name>A0ACC0DA46_9PEZI</name>
<gene>
    <name evidence="1" type="ORF">F4821DRAFT_231221</name>
</gene>
<protein>
    <submittedName>
        <fullName evidence="1">Histone acetylation protein 2</fullName>
    </submittedName>
</protein>
<evidence type="ECO:0000313" key="1">
    <source>
        <dbReference type="EMBL" id="KAI6089516.1"/>
    </source>
</evidence>
<evidence type="ECO:0000313" key="2">
    <source>
        <dbReference type="Proteomes" id="UP001497680"/>
    </source>
</evidence>
<dbReference type="Proteomes" id="UP001497680">
    <property type="component" value="Unassembled WGS sequence"/>
</dbReference>
<reference evidence="1 2" key="1">
    <citation type="journal article" date="2022" name="New Phytol.">
        <title>Ecological generalism drives hyperdiversity of secondary metabolite gene clusters in xylarialean endophytes.</title>
        <authorList>
            <person name="Franco M.E.E."/>
            <person name="Wisecaver J.H."/>
            <person name="Arnold A.E."/>
            <person name="Ju Y.M."/>
            <person name="Slot J.C."/>
            <person name="Ahrendt S."/>
            <person name="Moore L.P."/>
            <person name="Eastman K.E."/>
            <person name="Scott K."/>
            <person name="Konkel Z."/>
            <person name="Mondo S.J."/>
            <person name="Kuo A."/>
            <person name="Hayes R.D."/>
            <person name="Haridas S."/>
            <person name="Andreopoulos B."/>
            <person name="Riley R."/>
            <person name="LaButti K."/>
            <person name="Pangilinan J."/>
            <person name="Lipzen A."/>
            <person name="Amirebrahimi M."/>
            <person name="Yan J."/>
            <person name="Adam C."/>
            <person name="Keymanesh K."/>
            <person name="Ng V."/>
            <person name="Louie K."/>
            <person name="Northen T."/>
            <person name="Drula E."/>
            <person name="Henrissat B."/>
            <person name="Hsieh H.M."/>
            <person name="Youens-Clark K."/>
            <person name="Lutzoni F."/>
            <person name="Miadlikowska J."/>
            <person name="Eastwood D.C."/>
            <person name="Hamelin R.C."/>
            <person name="Grigoriev I.V."/>
            <person name="U'Ren J.M."/>
        </authorList>
    </citation>
    <scope>NUCLEOTIDE SEQUENCE [LARGE SCALE GENOMIC DNA]</scope>
    <source>
        <strain evidence="1 2">ER1909</strain>
    </source>
</reference>
<proteinExistence type="predicted"/>